<dbReference type="GO" id="GO:0009435">
    <property type="term" value="P:NAD+ biosynthetic process"/>
    <property type="evidence" value="ECO:0007669"/>
    <property type="project" value="UniProtKB-UniRule"/>
</dbReference>
<dbReference type="InterPro" id="IPR014729">
    <property type="entry name" value="Rossmann-like_a/b/a_fold"/>
</dbReference>
<comment type="catalytic activity">
    <reaction evidence="11 12">
        <text>nicotinate beta-D-ribonucleotide + ATP + H(+) = deamido-NAD(+) + diphosphate</text>
        <dbReference type="Rhea" id="RHEA:22860"/>
        <dbReference type="ChEBI" id="CHEBI:15378"/>
        <dbReference type="ChEBI" id="CHEBI:30616"/>
        <dbReference type="ChEBI" id="CHEBI:33019"/>
        <dbReference type="ChEBI" id="CHEBI:57502"/>
        <dbReference type="ChEBI" id="CHEBI:58437"/>
        <dbReference type="EC" id="2.7.7.18"/>
    </reaction>
</comment>
<feature type="domain" description="HD" evidence="14">
    <location>
        <begin position="185"/>
        <end position="297"/>
    </location>
</feature>
<dbReference type="Pfam" id="PF01966">
    <property type="entry name" value="HD"/>
    <property type="match status" value="1"/>
</dbReference>
<accession>A0A4R0XRZ4</accession>
<sequence>MKIGIFGGSFNPAHKGHINVAKFAMSELSLSPFKSKVKYLDAEDRINMLNLVKPENTEVSLFEINRKGTSYTIETIKHFRKNFPNDELVLLIGSDNLYKLHKWKDIETIAKEATIAIFQREDVFSKINIKKYNAILLKNERWTHSSSNARSGDFTGLDDKVIEYIGDNKLLLLEIGRSNLTVRRHKHCIAAGSMAADLAKANGVSAKQAWVAALMHDITKEWSNEKHKEFLLERGYDPTGTPELIWHQWTGALWLQDIYKVNDQEIVNAVFKHSNADAMPFEDLTTLDKIVYVADKLCDGRRYPGIQEHRKLAMTDLDAGFKAAAKYAMSEITKKYGSVNHFTLKKVGK</sequence>
<dbReference type="UniPathway" id="UPA00253">
    <property type="reaction ID" value="UER00332"/>
</dbReference>
<dbReference type="EC" id="2.7.7.18" evidence="12"/>
<evidence type="ECO:0000313" key="16">
    <source>
        <dbReference type="Proteomes" id="UP000291072"/>
    </source>
</evidence>
<dbReference type="PANTHER" id="PTHR39321">
    <property type="entry name" value="NICOTINATE-NUCLEOTIDE ADENYLYLTRANSFERASE-RELATED"/>
    <property type="match status" value="1"/>
</dbReference>
<evidence type="ECO:0000313" key="15">
    <source>
        <dbReference type="EMBL" id="TCG11645.1"/>
    </source>
</evidence>
<evidence type="ECO:0000256" key="12">
    <source>
        <dbReference type="HAMAP-Rule" id="MF_00244"/>
    </source>
</evidence>
<evidence type="ECO:0000256" key="3">
    <source>
        <dbReference type="ARBA" id="ARBA00022642"/>
    </source>
</evidence>
<proteinExistence type="inferred from homology"/>
<evidence type="ECO:0000256" key="4">
    <source>
        <dbReference type="ARBA" id="ARBA00022679"/>
    </source>
</evidence>
<keyword evidence="4 12" id="KW-0808">Transferase</keyword>
<dbReference type="HAMAP" id="MF_00244">
    <property type="entry name" value="NaMN_adenylyltr"/>
    <property type="match status" value="1"/>
</dbReference>
<protein>
    <recommendedName>
        <fullName evidence="12">Probable nicotinate-nucleotide adenylyltransferase</fullName>
        <ecNumber evidence="12">2.7.7.18</ecNumber>
    </recommendedName>
    <alternativeName>
        <fullName evidence="12">Deamido-NAD(+) diphosphorylase</fullName>
    </alternativeName>
    <alternativeName>
        <fullName evidence="12">Deamido-NAD(+) pyrophosphorylase</fullName>
    </alternativeName>
    <alternativeName>
        <fullName evidence="12">Nicotinate mononucleotide adenylyltransferase</fullName>
        <shortName evidence="12">NaMN adenylyltransferase</shortName>
    </alternativeName>
</protein>
<dbReference type="Proteomes" id="UP000291072">
    <property type="component" value="Unassembled WGS sequence"/>
</dbReference>
<dbReference type="SUPFAM" id="SSF52374">
    <property type="entry name" value="Nucleotidylyl transferase"/>
    <property type="match status" value="1"/>
</dbReference>
<evidence type="ECO:0000259" key="14">
    <source>
        <dbReference type="Pfam" id="PF01966"/>
    </source>
</evidence>
<organism evidence="15 16">
    <name type="scientific">Mycoplasma todarodis</name>
    <dbReference type="NCBI Taxonomy" id="1937191"/>
    <lineage>
        <taxon>Bacteria</taxon>
        <taxon>Bacillati</taxon>
        <taxon>Mycoplasmatota</taxon>
        <taxon>Mollicutes</taxon>
        <taxon>Mycoplasmataceae</taxon>
        <taxon>Mycoplasma</taxon>
    </lineage>
</organism>
<dbReference type="AlphaFoldDB" id="A0A4R0XRZ4"/>
<dbReference type="InterPro" id="IPR005248">
    <property type="entry name" value="NadD/NMNAT"/>
</dbReference>
<keyword evidence="8" id="KW-0378">Hydrolase</keyword>
<feature type="domain" description="Cytidyltransferase-like" evidence="13">
    <location>
        <begin position="5"/>
        <end position="148"/>
    </location>
</feature>
<dbReference type="GO" id="GO:0005524">
    <property type="term" value="F:ATP binding"/>
    <property type="evidence" value="ECO:0007669"/>
    <property type="project" value="UniProtKB-KW"/>
</dbReference>
<comment type="pathway">
    <text evidence="2 12">Cofactor biosynthesis; NAD(+) biosynthesis; deamido-NAD(+) from nicotinate D-ribonucleotide: step 1/1.</text>
</comment>
<evidence type="ECO:0000256" key="11">
    <source>
        <dbReference type="ARBA" id="ARBA00048721"/>
    </source>
</evidence>
<keyword evidence="6" id="KW-0479">Metal-binding</keyword>
<dbReference type="Gene3D" id="3.40.50.620">
    <property type="entry name" value="HUPs"/>
    <property type="match status" value="1"/>
</dbReference>
<comment type="function">
    <text evidence="1 12">Catalyzes the reversible adenylation of nicotinate mononucleotide (NaMN) to nicotinic acid adenine dinucleotide (NaAD).</text>
</comment>
<evidence type="ECO:0000256" key="2">
    <source>
        <dbReference type="ARBA" id="ARBA00005019"/>
    </source>
</evidence>
<evidence type="ECO:0000256" key="1">
    <source>
        <dbReference type="ARBA" id="ARBA00002324"/>
    </source>
</evidence>
<dbReference type="GO" id="GO:0016787">
    <property type="term" value="F:hydrolase activity"/>
    <property type="evidence" value="ECO:0007669"/>
    <property type="project" value="UniProtKB-KW"/>
</dbReference>
<dbReference type="GO" id="GO:0046872">
    <property type="term" value="F:metal ion binding"/>
    <property type="evidence" value="ECO:0007669"/>
    <property type="project" value="UniProtKB-KW"/>
</dbReference>
<keyword evidence="3 12" id="KW-0662">Pyridine nucleotide biosynthesis</keyword>
<comment type="caution">
    <text evidence="15">The sequence shown here is derived from an EMBL/GenBank/DDBJ whole genome shotgun (WGS) entry which is preliminary data.</text>
</comment>
<keyword evidence="7 12" id="KW-0547">Nucleotide-binding</keyword>
<dbReference type="InterPro" id="IPR006674">
    <property type="entry name" value="HD_domain"/>
</dbReference>
<name>A0A4R0XRZ4_9MOLU</name>
<dbReference type="InterPro" id="IPR004821">
    <property type="entry name" value="Cyt_trans-like"/>
</dbReference>
<keyword evidence="5 12" id="KW-0548">Nucleotidyltransferase</keyword>
<dbReference type="EMBL" id="PSZP01000004">
    <property type="protein sequence ID" value="TCG11645.1"/>
    <property type="molecule type" value="Genomic_DNA"/>
</dbReference>
<evidence type="ECO:0000256" key="8">
    <source>
        <dbReference type="ARBA" id="ARBA00022801"/>
    </source>
</evidence>
<gene>
    <name evidence="12 15" type="primary">nadD</name>
    <name evidence="15" type="ORF">C4B25_00855</name>
</gene>
<dbReference type="InterPro" id="IPR005249">
    <property type="entry name" value="YqeK"/>
</dbReference>
<comment type="similarity">
    <text evidence="12">Belongs to the NadD family.</text>
</comment>
<dbReference type="Gene3D" id="1.10.3210.10">
    <property type="entry name" value="Hypothetical protein af1432"/>
    <property type="match status" value="1"/>
</dbReference>
<evidence type="ECO:0000256" key="7">
    <source>
        <dbReference type="ARBA" id="ARBA00022741"/>
    </source>
</evidence>
<keyword evidence="10 12" id="KW-0520">NAD</keyword>
<dbReference type="GO" id="GO:0004515">
    <property type="term" value="F:nicotinate-nucleotide adenylyltransferase activity"/>
    <property type="evidence" value="ECO:0007669"/>
    <property type="project" value="UniProtKB-UniRule"/>
</dbReference>
<evidence type="ECO:0000256" key="9">
    <source>
        <dbReference type="ARBA" id="ARBA00022840"/>
    </source>
</evidence>
<dbReference type="PANTHER" id="PTHR39321:SF3">
    <property type="entry name" value="PHOSPHOPANTETHEINE ADENYLYLTRANSFERASE"/>
    <property type="match status" value="1"/>
</dbReference>
<dbReference type="SUPFAM" id="SSF109604">
    <property type="entry name" value="HD-domain/PDEase-like"/>
    <property type="match status" value="1"/>
</dbReference>
<keyword evidence="16" id="KW-1185">Reference proteome</keyword>
<evidence type="ECO:0000259" key="13">
    <source>
        <dbReference type="Pfam" id="PF01467"/>
    </source>
</evidence>
<evidence type="ECO:0000256" key="5">
    <source>
        <dbReference type="ARBA" id="ARBA00022695"/>
    </source>
</evidence>
<dbReference type="NCBIfam" id="TIGR00488">
    <property type="entry name" value="bis(5'-nucleosyl)-tetraphosphatase (symmetrical) YqeK"/>
    <property type="match status" value="1"/>
</dbReference>
<evidence type="ECO:0000256" key="6">
    <source>
        <dbReference type="ARBA" id="ARBA00022723"/>
    </source>
</evidence>
<keyword evidence="9 12" id="KW-0067">ATP-binding</keyword>
<dbReference type="NCBIfam" id="NF005519">
    <property type="entry name" value="PRK07152.1"/>
    <property type="match status" value="1"/>
</dbReference>
<dbReference type="OrthoDB" id="5295945at2"/>
<reference evidence="15 16" key="1">
    <citation type="submission" date="2018-02" db="EMBL/GenBank/DDBJ databases">
        <title>Mycoplasma marinum and Mycoplasma todarodis sp. nov., moderately halophilic and psychrotolerant mycoplasmas isolated from cephalopods.</title>
        <authorList>
            <person name="Viver T."/>
        </authorList>
    </citation>
    <scope>NUCLEOTIDE SEQUENCE [LARGE SCALE GENOMIC DNA]</scope>
    <source>
        <strain evidence="15 16">5H</strain>
    </source>
</reference>
<dbReference type="Pfam" id="PF01467">
    <property type="entry name" value="CTP_transf_like"/>
    <property type="match status" value="1"/>
</dbReference>
<evidence type="ECO:0000256" key="10">
    <source>
        <dbReference type="ARBA" id="ARBA00023027"/>
    </source>
</evidence>
<dbReference type="RefSeq" id="WP_131613174.1">
    <property type="nucleotide sequence ID" value="NZ_PSZP01000004.1"/>
</dbReference>
<dbReference type="CDD" id="cd02165">
    <property type="entry name" value="NMNAT"/>
    <property type="match status" value="1"/>
</dbReference>